<proteinExistence type="predicted"/>
<name>A0A835AKN3_9POAL</name>
<gene>
    <name evidence="1" type="ORF">HU200_051522</name>
</gene>
<comment type="caution">
    <text evidence="1">The sequence shown here is derived from an EMBL/GenBank/DDBJ whole genome shotgun (WGS) entry which is preliminary data.</text>
</comment>
<dbReference type="OrthoDB" id="665577at2759"/>
<evidence type="ECO:0000313" key="1">
    <source>
        <dbReference type="EMBL" id="KAF8669192.1"/>
    </source>
</evidence>
<reference evidence="1" key="1">
    <citation type="submission" date="2020-07" db="EMBL/GenBank/DDBJ databases">
        <title>Genome sequence and genetic diversity analysis of an under-domesticated orphan crop, white fonio (Digitaria exilis).</title>
        <authorList>
            <person name="Bennetzen J.L."/>
            <person name="Chen S."/>
            <person name="Ma X."/>
            <person name="Wang X."/>
            <person name="Yssel A.E.J."/>
            <person name="Chaluvadi S.R."/>
            <person name="Johnson M."/>
            <person name="Gangashetty P."/>
            <person name="Hamidou F."/>
            <person name="Sanogo M.D."/>
            <person name="Zwaenepoel A."/>
            <person name="Wallace J."/>
            <person name="Van De Peer Y."/>
            <person name="Van Deynze A."/>
        </authorList>
    </citation>
    <scope>NUCLEOTIDE SEQUENCE</scope>
    <source>
        <tissue evidence="1">Leaves</tissue>
    </source>
</reference>
<accession>A0A835AKN3</accession>
<organism evidence="1 2">
    <name type="scientific">Digitaria exilis</name>
    <dbReference type="NCBI Taxonomy" id="1010633"/>
    <lineage>
        <taxon>Eukaryota</taxon>
        <taxon>Viridiplantae</taxon>
        <taxon>Streptophyta</taxon>
        <taxon>Embryophyta</taxon>
        <taxon>Tracheophyta</taxon>
        <taxon>Spermatophyta</taxon>
        <taxon>Magnoliopsida</taxon>
        <taxon>Liliopsida</taxon>
        <taxon>Poales</taxon>
        <taxon>Poaceae</taxon>
        <taxon>PACMAD clade</taxon>
        <taxon>Panicoideae</taxon>
        <taxon>Panicodae</taxon>
        <taxon>Paniceae</taxon>
        <taxon>Anthephorinae</taxon>
        <taxon>Digitaria</taxon>
    </lineage>
</organism>
<dbReference type="AlphaFoldDB" id="A0A835AKN3"/>
<evidence type="ECO:0000313" key="2">
    <source>
        <dbReference type="Proteomes" id="UP000636709"/>
    </source>
</evidence>
<protein>
    <submittedName>
        <fullName evidence="1">Uncharacterized protein</fullName>
    </submittedName>
</protein>
<dbReference type="Proteomes" id="UP000636709">
    <property type="component" value="Unassembled WGS sequence"/>
</dbReference>
<dbReference type="EMBL" id="JACEFO010002272">
    <property type="protein sequence ID" value="KAF8669192.1"/>
    <property type="molecule type" value="Genomic_DNA"/>
</dbReference>
<sequence>MPTDSVSPWLLFALERLAGELSLSLPYDGAAHEEDELLLPPCERVTAIRFDLNCTLRFRPGGAFTALVTLEITHAGVDGHELERLVSTCCPRLEELVLEWITLRDGARRVLSIR</sequence>
<keyword evidence="2" id="KW-1185">Reference proteome</keyword>